<dbReference type="EMBL" id="HBGN01039545">
    <property type="protein sequence ID" value="CAD9358010.1"/>
    <property type="molecule type" value="Transcribed_RNA"/>
</dbReference>
<dbReference type="PROSITE" id="PS50994">
    <property type="entry name" value="INTEGRASE"/>
    <property type="match status" value="1"/>
</dbReference>
<dbReference type="InterPro" id="IPR036397">
    <property type="entry name" value="RNaseH_sf"/>
</dbReference>
<dbReference type="SUPFAM" id="SSF56672">
    <property type="entry name" value="DNA/RNA polymerases"/>
    <property type="match status" value="1"/>
</dbReference>
<organism evidence="3">
    <name type="scientific">Ditylum brightwellii</name>
    <dbReference type="NCBI Taxonomy" id="49249"/>
    <lineage>
        <taxon>Eukaryota</taxon>
        <taxon>Sar</taxon>
        <taxon>Stramenopiles</taxon>
        <taxon>Ochrophyta</taxon>
        <taxon>Bacillariophyta</taxon>
        <taxon>Mediophyceae</taxon>
        <taxon>Lithodesmiophycidae</taxon>
        <taxon>Lithodesmiales</taxon>
        <taxon>Lithodesmiaceae</taxon>
        <taxon>Ditylum</taxon>
    </lineage>
</organism>
<dbReference type="InterPro" id="IPR001584">
    <property type="entry name" value="Integrase_cat-core"/>
</dbReference>
<dbReference type="SUPFAM" id="SSF53098">
    <property type="entry name" value="Ribonuclease H-like"/>
    <property type="match status" value="1"/>
</dbReference>
<evidence type="ECO:0000313" key="3">
    <source>
        <dbReference type="EMBL" id="CAD9358010.1"/>
    </source>
</evidence>
<feature type="region of interest" description="Disordered" evidence="1">
    <location>
        <begin position="412"/>
        <end position="439"/>
    </location>
</feature>
<dbReference type="GO" id="GO:0003676">
    <property type="term" value="F:nucleic acid binding"/>
    <property type="evidence" value="ECO:0007669"/>
    <property type="project" value="InterPro"/>
</dbReference>
<feature type="domain" description="Integrase catalytic" evidence="2">
    <location>
        <begin position="434"/>
        <end position="603"/>
    </location>
</feature>
<dbReference type="InterPro" id="IPR012337">
    <property type="entry name" value="RNaseH-like_sf"/>
</dbReference>
<feature type="region of interest" description="Disordered" evidence="1">
    <location>
        <begin position="345"/>
        <end position="372"/>
    </location>
</feature>
<reference evidence="3" key="1">
    <citation type="submission" date="2021-01" db="EMBL/GenBank/DDBJ databases">
        <authorList>
            <person name="Corre E."/>
            <person name="Pelletier E."/>
            <person name="Niang G."/>
            <person name="Scheremetjew M."/>
            <person name="Finn R."/>
            <person name="Kale V."/>
            <person name="Holt S."/>
            <person name="Cochrane G."/>
            <person name="Meng A."/>
            <person name="Brown T."/>
            <person name="Cohen L."/>
        </authorList>
    </citation>
    <scope>NUCLEOTIDE SEQUENCE</scope>
    <source>
        <strain evidence="3">Pop2</strain>
    </source>
</reference>
<protein>
    <recommendedName>
        <fullName evidence="2">Integrase catalytic domain-containing protein</fullName>
    </recommendedName>
</protein>
<dbReference type="InterPro" id="IPR013103">
    <property type="entry name" value="RVT_2"/>
</dbReference>
<gene>
    <name evidence="3" type="ORF">DBRI1063_LOCUS25304</name>
</gene>
<proteinExistence type="predicted"/>
<dbReference type="PANTHER" id="PTHR11439:SF463">
    <property type="entry name" value="REVERSE TRANSCRIPTASE TY1_COPIA-TYPE DOMAIN-CONTAINING PROTEIN"/>
    <property type="match status" value="1"/>
</dbReference>
<dbReference type="Pfam" id="PF07727">
    <property type="entry name" value="RVT_2"/>
    <property type="match status" value="1"/>
</dbReference>
<dbReference type="InterPro" id="IPR036157">
    <property type="entry name" value="dUTPase-like_sf"/>
</dbReference>
<name>A0A7S2EWA2_9STRA</name>
<sequence>MSSNETLFEYIVPLQKRGEKATYALLGDSTTSLPVTGYGMLNVLLDGHRIRRMAYYVPSLGTTLLSITDHMRYKGCYFHAENNLVQLAFPTHILYPTLSDEIELHIAPAKSSNLPYIFDEETAPLNDPQETTIIKTIPSTFSDTPHIAKHNKLVSKVSLRNLLPSHSIHSKPDTTNNTINLHSTHKITLLPGHTRKVYTGLHLSTPSDITIHIQSLNNKLRTLPMGKEPHKSELVLQFENTSHRKVVIHPEDHIANATFKKLDDKVTFLPEKEQSSPSKTKSKPRLTIFHLDGTNSILLDSKTLKARRMKLPPSQRFTPKEDSATISVTTLDDDTESPIHPFLKMSSHGKLPKIPPHTTPTESPSQQVNTSQPKQKIITQDELLQCIGFLKPDKLLRNFTHLGQDTVKIQDLERSPTINPGEVASLKSPSRTKEPSPPTKKFGEIFHCDIGFGPVRSHGGVRYSLLFVDKATRKSFVYGLKHLRSSAILDAFKEFIKDCGSKPQLIRTDFDPKLISGKVKKFLTLRKIRIEAAPPKRQDQNGLVERYWQTIVTMARNWLTAAQLPPSYWWFAIKRACEVRDILPTQHLRNTTTTPYEQTYGKKVDYRQLFPLFSTAYIRHAREHGEDKNKWVSKTLKCILVGTCPKSDALLFFHPPSKQLLTCGNGYRLDPSSPSGPQFDEKMTTNFFFTTKGDEARYHQAPSHEQGTTKFILSNGIYQPVSILSVPISDDKEPYTVQEHGTGEIKMILGNELLDADPTVDPTTIAPNIEFPHHPWVKHNAKVTLFLNDLMPKPQQGRIVKEDDQWYFLKGRSSNSNKLRLTNFSERLNSLVNNKKLFQGWRQARSIITARFLRATSNILSRHVKHGHISAEDLTTLNTPTLLQHINLHQNDKTIWDNSYRSEYHGLERLGTWQLINEEEYNALRHVTGPALPTMAISCIKYDSDGAPVRAKYRIVALGNLETHPWTKTECFAPVLSQLELRLLISLAVKLKVIPQTADVSQAFCQSSLPPDEKYILKPPPGCFLTPKNHYLLLKKTLYGLKRSPRHWYELARKTLLSLGLHQNPAAPCIFHGHILPNKPPIYIGLYVDDILFFSQDPAVEEAFMQQFGSCVPCAFNGHISDFLGLKFTCKRTDNDVSIYINQPGFVDNFLQSSNLDGDNVSIVTTPYRSGLPVDKIKPESHPPEIQKRLTLKMQKMVGALNWLAISTRPDLATIVNILAKYMACPSRGHIEAAKRVARYVKGTKNHGIAFHSNPSETNIKAYIKFPTEAPVTALCDANWGPQDASVPTSTTKPSLPLFKSRSISGFLIWHNGPLHWVSKRQTITARSSAESEIYATDECTKCILHLGHITQALEIQNTIMASPTVIYNDNNACVCWAHNLTTKGLRHIQIRENAVRESVQNNTVDIKHIAGDINLSDLFTKEDKNTTHFLQLRDMLLTIPPSIPNPALTQPSDHQGLHHGQDEGGVSLSVCPTDVSPTEHTDQPSLAS</sequence>
<accession>A0A7S2EWA2</accession>
<dbReference type="CDD" id="cd09272">
    <property type="entry name" value="RNase_HI_RT_Ty1"/>
    <property type="match status" value="1"/>
</dbReference>
<dbReference type="SUPFAM" id="SSF51283">
    <property type="entry name" value="dUTPase-like"/>
    <property type="match status" value="1"/>
</dbReference>
<evidence type="ECO:0000259" key="2">
    <source>
        <dbReference type="PROSITE" id="PS50994"/>
    </source>
</evidence>
<dbReference type="PANTHER" id="PTHR11439">
    <property type="entry name" value="GAG-POL-RELATED RETROTRANSPOSON"/>
    <property type="match status" value="1"/>
</dbReference>
<dbReference type="InterPro" id="IPR043502">
    <property type="entry name" value="DNA/RNA_pol_sf"/>
</dbReference>
<dbReference type="Gene3D" id="3.30.420.10">
    <property type="entry name" value="Ribonuclease H-like superfamily/Ribonuclease H"/>
    <property type="match status" value="1"/>
</dbReference>
<dbReference type="GO" id="GO:0015074">
    <property type="term" value="P:DNA integration"/>
    <property type="evidence" value="ECO:0007669"/>
    <property type="project" value="InterPro"/>
</dbReference>
<feature type="compositionally biased region" description="Polar residues" evidence="1">
    <location>
        <begin position="359"/>
        <end position="372"/>
    </location>
</feature>
<feature type="region of interest" description="Disordered" evidence="1">
    <location>
        <begin position="1444"/>
        <end position="1489"/>
    </location>
</feature>
<evidence type="ECO:0000256" key="1">
    <source>
        <dbReference type="SAM" id="MobiDB-lite"/>
    </source>
</evidence>